<protein>
    <submittedName>
        <fullName evidence="1">Uncharacterized protein</fullName>
    </submittedName>
</protein>
<dbReference type="Proteomes" id="UP000019812">
    <property type="component" value="Unassembled WGS sequence"/>
</dbReference>
<evidence type="ECO:0000313" key="2">
    <source>
        <dbReference type="Proteomes" id="UP000019812"/>
    </source>
</evidence>
<dbReference type="EMBL" id="JDSS02000051">
    <property type="protein sequence ID" value="KFB66120.1"/>
    <property type="molecule type" value="Genomic_DNA"/>
</dbReference>
<dbReference type="AlphaFoldDB" id="A0A084XUH6"/>
<gene>
    <name evidence="1" type="ORF">CAPSK01_004615</name>
</gene>
<evidence type="ECO:0000313" key="1">
    <source>
        <dbReference type="EMBL" id="KFB66120.1"/>
    </source>
</evidence>
<comment type="caution">
    <text evidence="1">The sequence shown here is derived from an EMBL/GenBank/DDBJ whole genome shotgun (WGS) entry which is preliminary data.</text>
</comment>
<proteinExistence type="predicted"/>
<reference evidence="1 2" key="1">
    <citation type="submission" date="2014-07" db="EMBL/GenBank/DDBJ databases">
        <title>Expanding our view of genomic diversity in Candidatus Accumulibacter clades.</title>
        <authorList>
            <person name="Skennerton C.T."/>
            <person name="Barr J.J."/>
            <person name="Slater F.R."/>
            <person name="Bond P.L."/>
            <person name="Tyson G.W."/>
        </authorList>
    </citation>
    <scope>NUCLEOTIDE SEQUENCE [LARGE SCALE GENOMIC DNA]</scope>
    <source>
        <strain evidence="2">SK-01</strain>
    </source>
</reference>
<dbReference type="RefSeq" id="WP_034931024.1">
    <property type="nucleotide sequence ID" value="NZ_JDSS02000051.1"/>
</dbReference>
<organism evidence="1 2">
    <name type="scientific">Candidatus Accumulibacter vicinus</name>
    <dbReference type="NCBI Taxonomy" id="2954382"/>
    <lineage>
        <taxon>Bacteria</taxon>
        <taxon>Pseudomonadati</taxon>
        <taxon>Pseudomonadota</taxon>
        <taxon>Betaproteobacteria</taxon>
        <taxon>Candidatus Accumulibacter</taxon>
    </lineage>
</organism>
<name>A0A084XUH6_9PROT</name>
<accession>A0A084XUH6</accession>
<sequence length="158" mass="18475">MAAKPTYWIGPRPSEGKRWAYTTAATVLTGDDEKEAIYHMYRRYVKQWNDIELDNDRCLSEHTHEICGAKVVGSGNRRFILHWYGDNQVHWILEILFARGFREYYPGLSCGRNTLRSAKDIRAIRLHWSEGGREEFGRWLATEQSTNGDKGEWSEYKA</sequence>